<proteinExistence type="inferred from homology"/>
<dbReference type="Gene3D" id="3.30.470.30">
    <property type="entry name" value="DNA ligase/mRNA capping enzyme"/>
    <property type="match status" value="1"/>
</dbReference>
<dbReference type="InterPro" id="IPR019406">
    <property type="entry name" value="APLF_PBZ"/>
</dbReference>
<feature type="compositionally biased region" description="Basic and acidic residues" evidence="4">
    <location>
        <begin position="384"/>
        <end position="400"/>
    </location>
</feature>
<dbReference type="Proteomes" id="UP000271162">
    <property type="component" value="Unassembled WGS sequence"/>
</dbReference>
<dbReference type="GO" id="GO:0070421">
    <property type="term" value="C:DNA ligase III-XRCC1 complex"/>
    <property type="evidence" value="ECO:0007669"/>
    <property type="project" value="TreeGrafter"/>
</dbReference>
<dbReference type="AlphaFoldDB" id="A0A0N4Y262"/>
<dbReference type="PROSITE" id="PS50160">
    <property type="entry name" value="DNA_LIGASE_A3"/>
    <property type="match status" value="1"/>
</dbReference>
<dbReference type="Pfam" id="PF01068">
    <property type="entry name" value="DNA_ligase_A_M"/>
    <property type="match status" value="1"/>
</dbReference>
<dbReference type="GO" id="GO:0006273">
    <property type="term" value="P:lagging strand elongation"/>
    <property type="evidence" value="ECO:0007669"/>
    <property type="project" value="TreeGrafter"/>
</dbReference>
<dbReference type="GO" id="GO:0005524">
    <property type="term" value="F:ATP binding"/>
    <property type="evidence" value="ECO:0007669"/>
    <property type="project" value="InterPro"/>
</dbReference>
<reference evidence="8" key="1">
    <citation type="submission" date="2017-02" db="UniProtKB">
        <authorList>
            <consortium name="WormBaseParasite"/>
        </authorList>
    </citation>
    <scope>IDENTIFICATION</scope>
</reference>
<sequence>MKRCVNGMFAEIKFLKYFLWIDLQAVQISHLEKFIPQAFPEGIDLIIDAEVLLVDNATGKPLPFGTLGIHKKDQFKDASVCLFVFDILRYNDDDLMARTLMERKRLLESQMKVVENRVVMSNYQLIRNGDHAKLKTMIWKAIDEGLEGLVLKDTKSIYEPGKRHWLKVKKDYLEEGKMADTADLIVLGAYFGTGSKGGMMSVFLMGVYDQETKSYRTVTKCGNGHTDEALEAINKKLKDKMTRIDRDFDRLPKWLRCSRSLAPDFVINDPKEAPVWEITGKFPRVTRIRKDKDWQSATNLKELKNLYECSKTVSDVDRSFEDETPLYAKEGMDHCGVEELIEVKQKCVDIAKAGDGSLGLEVKKEREEDIAIGSSDSRGKKRKARDDSPTVPVKKERSDSAGDNNQCPPGMTPCKYGAECYRKNKDHKAEFWHPKK</sequence>
<evidence type="ECO:0000313" key="6">
    <source>
        <dbReference type="EMBL" id="VDL73359.1"/>
    </source>
</evidence>
<dbReference type="PANTHER" id="PTHR45674:SF9">
    <property type="entry name" value="DNA LIGASE 3"/>
    <property type="match status" value="1"/>
</dbReference>
<reference evidence="6 7" key="2">
    <citation type="submission" date="2018-11" db="EMBL/GenBank/DDBJ databases">
        <authorList>
            <consortium name="Pathogen Informatics"/>
        </authorList>
    </citation>
    <scope>NUCLEOTIDE SEQUENCE [LARGE SCALE GENOMIC DNA]</scope>
</reference>
<evidence type="ECO:0000313" key="8">
    <source>
        <dbReference type="WBParaSite" id="NBR_0000976901-mRNA-1"/>
    </source>
</evidence>
<evidence type="ECO:0000256" key="1">
    <source>
        <dbReference type="ARBA" id="ARBA00007572"/>
    </source>
</evidence>
<name>A0A0N4Y262_NIPBR</name>
<keyword evidence="2" id="KW-0436">Ligase</keyword>
<dbReference type="SUPFAM" id="SSF56091">
    <property type="entry name" value="DNA ligase/mRNA capping enzyme, catalytic domain"/>
    <property type="match status" value="1"/>
</dbReference>
<dbReference type="STRING" id="27835.A0A0N4Y262"/>
<evidence type="ECO:0000256" key="4">
    <source>
        <dbReference type="SAM" id="MobiDB-lite"/>
    </source>
</evidence>
<dbReference type="InterPro" id="IPR012310">
    <property type="entry name" value="DNA_ligase_ATP-dep_cent"/>
</dbReference>
<gene>
    <name evidence="6" type="ORF">NBR_LOCUS9770</name>
</gene>
<dbReference type="InterPro" id="IPR016059">
    <property type="entry name" value="DNA_ligase_ATP-dep_CS"/>
</dbReference>
<dbReference type="OMA" id="WIDLQAV"/>
<organism evidence="8">
    <name type="scientific">Nippostrongylus brasiliensis</name>
    <name type="common">Rat hookworm</name>
    <dbReference type="NCBI Taxonomy" id="27835"/>
    <lineage>
        <taxon>Eukaryota</taxon>
        <taxon>Metazoa</taxon>
        <taxon>Ecdysozoa</taxon>
        <taxon>Nematoda</taxon>
        <taxon>Chromadorea</taxon>
        <taxon>Rhabditida</taxon>
        <taxon>Rhabditina</taxon>
        <taxon>Rhabditomorpha</taxon>
        <taxon>Strongyloidea</taxon>
        <taxon>Heligmosomidae</taxon>
        <taxon>Nippostrongylus</taxon>
    </lineage>
</organism>
<accession>A0A0N4Y262</accession>
<feature type="domain" description="ATP-dependent DNA ligase family profile" evidence="5">
    <location>
        <begin position="73"/>
        <end position="209"/>
    </location>
</feature>
<dbReference type="InterPro" id="IPR050191">
    <property type="entry name" value="ATP-dep_DNA_ligase"/>
</dbReference>
<dbReference type="WBParaSite" id="NBR_0000976901-mRNA-1">
    <property type="protein sequence ID" value="NBR_0000976901-mRNA-1"/>
    <property type="gene ID" value="NBR_0000976901"/>
</dbReference>
<dbReference type="GO" id="GO:0006302">
    <property type="term" value="P:double-strand break repair"/>
    <property type="evidence" value="ECO:0007669"/>
    <property type="project" value="TreeGrafter"/>
</dbReference>
<keyword evidence="7" id="KW-1185">Reference proteome</keyword>
<feature type="region of interest" description="Disordered" evidence="4">
    <location>
        <begin position="371"/>
        <end position="411"/>
    </location>
</feature>
<dbReference type="PANTHER" id="PTHR45674">
    <property type="entry name" value="DNA LIGASE 1/3 FAMILY MEMBER"/>
    <property type="match status" value="1"/>
</dbReference>
<dbReference type="Pfam" id="PF10283">
    <property type="entry name" value="zf-CCHH"/>
    <property type="match status" value="1"/>
</dbReference>
<evidence type="ECO:0000313" key="7">
    <source>
        <dbReference type="Proteomes" id="UP000271162"/>
    </source>
</evidence>
<comment type="similarity">
    <text evidence="1 3">Belongs to the ATP-dependent DNA ligase family.</text>
</comment>
<protein>
    <submittedName>
        <fullName evidence="8">DNA ligase 3 (inferred by orthology to a human protein)</fullName>
    </submittedName>
</protein>
<evidence type="ECO:0000256" key="2">
    <source>
        <dbReference type="ARBA" id="ARBA00022598"/>
    </source>
</evidence>
<dbReference type="InterPro" id="IPR012340">
    <property type="entry name" value="NA-bd_OB-fold"/>
</dbReference>
<dbReference type="GO" id="GO:0071897">
    <property type="term" value="P:DNA biosynthetic process"/>
    <property type="evidence" value="ECO:0007669"/>
    <property type="project" value="InterPro"/>
</dbReference>
<dbReference type="PROSITE" id="PS00333">
    <property type="entry name" value="DNA_LIGASE_A2"/>
    <property type="match status" value="1"/>
</dbReference>
<dbReference type="Pfam" id="PF04679">
    <property type="entry name" value="DNA_ligase_A_C"/>
    <property type="match status" value="1"/>
</dbReference>
<dbReference type="NCBIfam" id="TIGR00574">
    <property type="entry name" value="dnl1"/>
    <property type="match status" value="1"/>
</dbReference>
<dbReference type="GO" id="GO:0003910">
    <property type="term" value="F:DNA ligase (ATP) activity"/>
    <property type="evidence" value="ECO:0007669"/>
    <property type="project" value="InterPro"/>
</dbReference>
<evidence type="ECO:0000259" key="5">
    <source>
        <dbReference type="PROSITE" id="PS50160"/>
    </source>
</evidence>
<dbReference type="InterPro" id="IPR012309">
    <property type="entry name" value="DNA_ligase_ATP-dep_C"/>
</dbReference>
<evidence type="ECO:0000256" key="3">
    <source>
        <dbReference type="RuleBase" id="RU004196"/>
    </source>
</evidence>
<dbReference type="Gene3D" id="2.40.50.140">
    <property type="entry name" value="Nucleic acid-binding proteins"/>
    <property type="match status" value="1"/>
</dbReference>
<dbReference type="EMBL" id="UYSL01020193">
    <property type="protein sequence ID" value="VDL73359.1"/>
    <property type="molecule type" value="Genomic_DNA"/>
</dbReference>
<dbReference type="GO" id="GO:0006310">
    <property type="term" value="P:DNA recombination"/>
    <property type="evidence" value="ECO:0007669"/>
    <property type="project" value="InterPro"/>
</dbReference>
<dbReference type="InterPro" id="IPR000977">
    <property type="entry name" value="DNA_ligase_ATP-dep"/>
</dbReference>
<dbReference type="SUPFAM" id="SSF50249">
    <property type="entry name" value="Nucleic acid-binding proteins"/>
    <property type="match status" value="1"/>
</dbReference>